<dbReference type="Proteomes" id="UP000289411">
    <property type="component" value="Unassembled WGS sequence"/>
</dbReference>
<reference evidence="2 3" key="2">
    <citation type="submission" date="2019-02" db="EMBL/GenBank/DDBJ databases">
        <title>'Lichenibacterium ramalinii' gen. nov. sp. nov., 'Lichenibacterium minor' gen. nov. sp. nov.</title>
        <authorList>
            <person name="Pankratov T."/>
        </authorList>
    </citation>
    <scope>NUCLEOTIDE SEQUENCE [LARGE SCALE GENOMIC DNA]</scope>
    <source>
        <strain evidence="2 3">RmlP001</strain>
    </source>
</reference>
<dbReference type="InterPro" id="IPR036388">
    <property type="entry name" value="WH-like_DNA-bd_sf"/>
</dbReference>
<dbReference type="EMBL" id="QYBC01000002">
    <property type="protein sequence ID" value="RYB07265.1"/>
    <property type="molecule type" value="Genomic_DNA"/>
</dbReference>
<sequence>MISSGDLSILRWLVRRESASASAIGAACAMSPGEVRSRLAAMENQRAIASRLDKSVTPPRRVYLLTAEGRRSVGFDAVSLRNG</sequence>
<evidence type="ECO:0000313" key="2">
    <source>
        <dbReference type="EMBL" id="RYB07265.1"/>
    </source>
</evidence>
<keyword evidence="3" id="KW-1185">Reference proteome</keyword>
<dbReference type="Gene3D" id="1.10.10.10">
    <property type="entry name" value="Winged helix-like DNA-binding domain superfamily/Winged helix DNA-binding domain"/>
    <property type="match status" value="1"/>
</dbReference>
<evidence type="ECO:0000313" key="3">
    <source>
        <dbReference type="Proteomes" id="UP000289411"/>
    </source>
</evidence>
<dbReference type="SUPFAM" id="SSF46785">
    <property type="entry name" value="Winged helix' DNA-binding domain"/>
    <property type="match status" value="1"/>
</dbReference>
<organism evidence="2 3">
    <name type="scientific">Lichenibacterium ramalinae</name>
    <dbReference type="NCBI Taxonomy" id="2316527"/>
    <lineage>
        <taxon>Bacteria</taxon>
        <taxon>Pseudomonadati</taxon>
        <taxon>Pseudomonadota</taxon>
        <taxon>Alphaproteobacteria</taxon>
        <taxon>Hyphomicrobiales</taxon>
        <taxon>Lichenihabitantaceae</taxon>
        <taxon>Lichenibacterium</taxon>
    </lineage>
</organism>
<feature type="domain" description="Transcription regulator PadR N-terminal" evidence="1">
    <location>
        <begin position="25"/>
        <end position="72"/>
    </location>
</feature>
<evidence type="ECO:0000259" key="1">
    <source>
        <dbReference type="Pfam" id="PF03551"/>
    </source>
</evidence>
<gene>
    <name evidence="2" type="ORF">D3272_04185</name>
</gene>
<dbReference type="Pfam" id="PF03551">
    <property type="entry name" value="PadR"/>
    <property type="match status" value="1"/>
</dbReference>
<name>A0A4Q2RJL7_9HYPH</name>
<comment type="caution">
    <text evidence="2">The sequence shown here is derived from an EMBL/GenBank/DDBJ whole genome shotgun (WGS) entry which is preliminary data.</text>
</comment>
<dbReference type="InterPro" id="IPR036390">
    <property type="entry name" value="WH_DNA-bd_sf"/>
</dbReference>
<dbReference type="AlphaFoldDB" id="A0A4Q2RJL7"/>
<protein>
    <recommendedName>
        <fullName evidence="1">Transcription regulator PadR N-terminal domain-containing protein</fullName>
    </recommendedName>
</protein>
<accession>A0A4Q2RJL7</accession>
<dbReference type="InterPro" id="IPR005149">
    <property type="entry name" value="Tscrpt_reg_PadR_N"/>
</dbReference>
<proteinExistence type="predicted"/>
<reference evidence="2 3" key="1">
    <citation type="submission" date="2018-09" db="EMBL/GenBank/DDBJ databases">
        <authorList>
            <person name="Grouzdev D.S."/>
            <person name="Krutkina M.S."/>
        </authorList>
    </citation>
    <scope>NUCLEOTIDE SEQUENCE [LARGE SCALE GENOMIC DNA]</scope>
    <source>
        <strain evidence="2 3">RmlP001</strain>
    </source>
</reference>